<dbReference type="AlphaFoldDB" id="A0A392VEI4"/>
<dbReference type="EMBL" id="LXQA011113787">
    <property type="protein sequence ID" value="MCI85371.1"/>
    <property type="molecule type" value="Genomic_DNA"/>
</dbReference>
<accession>A0A392VEI4</accession>
<comment type="caution">
    <text evidence="1">The sequence shown here is derived from an EMBL/GenBank/DDBJ whole genome shotgun (WGS) entry which is preliminary data.</text>
</comment>
<protein>
    <submittedName>
        <fullName evidence="1">Uncharacterized protein</fullName>
    </submittedName>
</protein>
<keyword evidence="2" id="KW-1185">Reference proteome</keyword>
<sequence length="56" mass="6454">MGRFTPRSSSYNDSFARSSESIRALEKCSPNFPRKAFEDTMRQAMTTIQTCIKIFL</sequence>
<dbReference type="Proteomes" id="UP000265520">
    <property type="component" value="Unassembled WGS sequence"/>
</dbReference>
<proteinExistence type="predicted"/>
<organism evidence="1 2">
    <name type="scientific">Trifolium medium</name>
    <dbReference type="NCBI Taxonomy" id="97028"/>
    <lineage>
        <taxon>Eukaryota</taxon>
        <taxon>Viridiplantae</taxon>
        <taxon>Streptophyta</taxon>
        <taxon>Embryophyta</taxon>
        <taxon>Tracheophyta</taxon>
        <taxon>Spermatophyta</taxon>
        <taxon>Magnoliopsida</taxon>
        <taxon>eudicotyledons</taxon>
        <taxon>Gunneridae</taxon>
        <taxon>Pentapetalae</taxon>
        <taxon>rosids</taxon>
        <taxon>fabids</taxon>
        <taxon>Fabales</taxon>
        <taxon>Fabaceae</taxon>
        <taxon>Papilionoideae</taxon>
        <taxon>50 kb inversion clade</taxon>
        <taxon>NPAAA clade</taxon>
        <taxon>Hologalegina</taxon>
        <taxon>IRL clade</taxon>
        <taxon>Trifolieae</taxon>
        <taxon>Trifolium</taxon>
    </lineage>
</organism>
<feature type="non-terminal residue" evidence="1">
    <location>
        <position position="56"/>
    </location>
</feature>
<evidence type="ECO:0000313" key="1">
    <source>
        <dbReference type="EMBL" id="MCI85371.1"/>
    </source>
</evidence>
<reference evidence="1 2" key="1">
    <citation type="journal article" date="2018" name="Front. Plant Sci.">
        <title>Red Clover (Trifolium pratense) and Zigzag Clover (T. medium) - A Picture of Genomic Similarities and Differences.</title>
        <authorList>
            <person name="Dluhosova J."/>
            <person name="Istvanek J."/>
            <person name="Nedelnik J."/>
            <person name="Repkova J."/>
        </authorList>
    </citation>
    <scope>NUCLEOTIDE SEQUENCE [LARGE SCALE GENOMIC DNA]</scope>
    <source>
        <strain evidence="2">cv. 10/8</strain>
        <tissue evidence="1">Leaf</tissue>
    </source>
</reference>
<evidence type="ECO:0000313" key="2">
    <source>
        <dbReference type="Proteomes" id="UP000265520"/>
    </source>
</evidence>
<name>A0A392VEI4_9FABA</name>